<organism evidence="1 3">
    <name type="scientific">Blautia obeum</name>
    <dbReference type="NCBI Taxonomy" id="40520"/>
    <lineage>
        <taxon>Bacteria</taxon>
        <taxon>Bacillati</taxon>
        <taxon>Bacillota</taxon>
        <taxon>Clostridia</taxon>
        <taxon>Lachnospirales</taxon>
        <taxon>Lachnospiraceae</taxon>
        <taxon>Blautia</taxon>
    </lineage>
</organism>
<dbReference type="EMBL" id="QRUH01000002">
    <property type="protein sequence ID" value="RGR50675.1"/>
    <property type="molecule type" value="Genomic_DNA"/>
</dbReference>
<evidence type="ECO:0000313" key="4">
    <source>
        <dbReference type="Proteomes" id="UP000285839"/>
    </source>
</evidence>
<dbReference type="EMBL" id="QRSS01000005">
    <property type="protein sequence ID" value="RGQ05960.1"/>
    <property type="molecule type" value="Genomic_DNA"/>
</dbReference>
<evidence type="ECO:0000313" key="1">
    <source>
        <dbReference type="EMBL" id="RGQ05960.1"/>
    </source>
</evidence>
<sequence>MKIIDIFKREWPGLADQIVKWTPCGIGRIRVRLKNRLEVVFTYYDDETWSLETNKFNWSLKTNKKRR</sequence>
<name>A0A411ZT16_9FIRM</name>
<evidence type="ECO:0000313" key="2">
    <source>
        <dbReference type="EMBL" id="RGR50675.1"/>
    </source>
</evidence>
<dbReference type="RefSeq" id="WP_118031184.1">
    <property type="nucleotide sequence ID" value="NZ_QRSS01000005.1"/>
</dbReference>
<dbReference type="Proteomes" id="UP000285839">
    <property type="component" value="Unassembled WGS sequence"/>
</dbReference>
<proteinExistence type="predicted"/>
<gene>
    <name evidence="2" type="ORF">DWY46_04625</name>
    <name evidence="1" type="ORF">DWZ12_05690</name>
</gene>
<dbReference type="AlphaFoldDB" id="A0A411ZT16"/>
<protein>
    <submittedName>
        <fullName evidence="1">Uncharacterized protein</fullName>
    </submittedName>
</protein>
<reference evidence="3 4" key="1">
    <citation type="submission" date="2018-08" db="EMBL/GenBank/DDBJ databases">
        <title>A genome reference for cultivated species of the human gut microbiota.</title>
        <authorList>
            <person name="Zou Y."/>
            <person name="Xue W."/>
            <person name="Luo G."/>
        </authorList>
    </citation>
    <scope>NUCLEOTIDE SEQUENCE [LARGE SCALE GENOMIC DNA]</scope>
    <source>
        <strain evidence="2 4">AF25-21</strain>
        <strain evidence="1 3">AF29-2BH</strain>
    </source>
</reference>
<accession>A0A411ZT16</accession>
<evidence type="ECO:0000313" key="3">
    <source>
        <dbReference type="Proteomes" id="UP000283585"/>
    </source>
</evidence>
<dbReference type="Proteomes" id="UP000283585">
    <property type="component" value="Unassembled WGS sequence"/>
</dbReference>
<comment type="caution">
    <text evidence="1">The sequence shown here is derived from an EMBL/GenBank/DDBJ whole genome shotgun (WGS) entry which is preliminary data.</text>
</comment>